<protein>
    <submittedName>
        <fullName evidence="2">Putative interferon-induced protein with tetratricopeptide repeats 1B-like</fullName>
    </submittedName>
</protein>
<dbReference type="InterPro" id="IPR011990">
    <property type="entry name" value="TPR-like_helical_dom_sf"/>
</dbReference>
<dbReference type="Gene3D" id="1.25.40.10">
    <property type="entry name" value="Tetratricopeptide repeat domain"/>
    <property type="match status" value="1"/>
</dbReference>
<accession>A0A2G8KZ35</accession>
<keyword evidence="3" id="KW-1185">Reference proteome</keyword>
<gene>
    <name evidence="2" type="ORF">BSL78_09831</name>
</gene>
<evidence type="ECO:0000313" key="2">
    <source>
        <dbReference type="EMBL" id="PIK53257.1"/>
    </source>
</evidence>
<organism evidence="2 3">
    <name type="scientific">Stichopus japonicus</name>
    <name type="common">Sea cucumber</name>
    <dbReference type="NCBI Taxonomy" id="307972"/>
    <lineage>
        <taxon>Eukaryota</taxon>
        <taxon>Metazoa</taxon>
        <taxon>Echinodermata</taxon>
        <taxon>Eleutherozoa</taxon>
        <taxon>Echinozoa</taxon>
        <taxon>Holothuroidea</taxon>
        <taxon>Aspidochirotacea</taxon>
        <taxon>Aspidochirotida</taxon>
        <taxon>Stichopodidae</taxon>
        <taxon>Apostichopus</taxon>
    </lineage>
</organism>
<feature type="compositionally biased region" description="Basic and acidic residues" evidence="1">
    <location>
        <begin position="18"/>
        <end position="35"/>
    </location>
</feature>
<dbReference type="EMBL" id="MRZV01000294">
    <property type="protein sequence ID" value="PIK53257.1"/>
    <property type="molecule type" value="Genomic_DNA"/>
</dbReference>
<sequence length="264" mass="30567">MNSPIGSGVNEILSQSQEGKENEDALQKSKDKTKNDEDLKRLKQLWSEKNELFEAYIEGIAVFALARLGPKNYKKAEERCRKALEVIPTNPEWHYSLGCFIGRQIRCNLVSSRGGYNHIDDEVKCYEEALRLDPDFDLARCTLAQTLVKIPQRKEESFKQIEKVNENTCAMVVKKGRFYRFKRITNKALEILKKGVSGFARPRGELFFQISLIYGTFAYQAGFERKFDEKNEYLQNNWNTPTNVLSWNPTTMLLCSEKLRLLDT</sequence>
<name>A0A2G8KZ35_STIJA</name>
<reference evidence="2 3" key="1">
    <citation type="journal article" date="2017" name="PLoS Biol.">
        <title>The sea cucumber genome provides insights into morphological evolution and visceral regeneration.</title>
        <authorList>
            <person name="Zhang X."/>
            <person name="Sun L."/>
            <person name="Yuan J."/>
            <person name="Sun Y."/>
            <person name="Gao Y."/>
            <person name="Zhang L."/>
            <person name="Li S."/>
            <person name="Dai H."/>
            <person name="Hamel J.F."/>
            <person name="Liu C."/>
            <person name="Yu Y."/>
            <person name="Liu S."/>
            <person name="Lin W."/>
            <person name="Guo K."/>
            <person name="Jin S."/>
            <person name="Xu P."/>
            <person name="Storey K.B."/>
            <person name="Huan P."/>
            <person name="Zhang T."/>
            <person name="Zhou Y."/>
            <person name="Zhang J."/>
            <person name="Lin C."/>
            <person name="Li X."/>
            <person name="Xing L."/>
            <person name="Huo D."/>
            <person name="Sun M."/>
            <person name="Wang L."/>
            <person name="Mercier A."/>
            <person name="Li F."/>
            <person name="Yang H."/>
            <person name="Xiang J."/>
        </authorList>
    </citation>
    <scope>NUCLEOTIDE SEQUENCE [LARGE SCALE GENOMIC DNA]</scope>
    <source>
        <strain evidence="2">Shaxun</strain>
        <tissue evidence="2">Muscle</tissue>
    </source>
</reference>
<feature type="region of interest" description="Disordered" evidence="1">
    <location>
        <begin position="1"/>
        <end position="35"/>
    </location>
</feature>
<proteinExistence type="predicted"/>
<dbReference type="Proteomes" id="UP000230750">
    <property type="component" value="Unassembled WGS sequence"/>
</dbReference>
<evidence type="ECO:0000313" key="3">
    <source>
        <dbReference type="Proteomes" id="UP000230750"/>
    </source>
</evidence>
<comment type="caution">
    <text evidence="2">The sequence shown here is derived from an EMBL/GenBank/DDBJ whole genome shotgun (WGS) entry which is preliminary data.</text>
</comment>
<dbReference type="SUPFAM" id="SSF48452">
    <property type="entry name" value="TPR-like"/>
    <property type="match status" value="1"/>
</dbReference>
<evidence type="ECO:0000256" key="1">
    <source>
        <dbReference type="SAM" id="MobiDB-lite"/>
    </source>
</evidence>
<dbReference type="OrthoDB" id="10043504at2759"/>
<dbReference type="AlphaFoldDB" id="A0A2G8KZ35"/>